<evidence type="ECO:0008006" key="4">
    <source>
        <dbReference type="Google" id="ProtNLM"/>
    </source>
</evidence>
<gene>
    <name evidence="2" type="ORF">BSF38_02997</name>
</gene>
<feature type="transmembrane region" description="Helical" evidence="1">
    <location>
        <begin position="185"/>
        <end position="207"/>
    </location>
</feature>
<dbReference type="AlphaFoldDB" id="A0A1U7CRC4"/>
<organism evidence="2 3">
    <name type="scientific">Paludisphaera borealis</name>
    <dbReference type="NCBI Taxonomy" id="1387353"/>
    <lineage>
        <taxon>Bacteria</taxon>
        <taxon>Pseudomonadati</taxon>
        <taxon>Planctomycetota</taxon>
        <taxon>Planctomycetia</taxon>
        <taxon>Isosphaerales</taxon>
        <taxon>Isosphaeraceae</taxon>
        <taxon>Paludisphaera</taxon>
    </lineage>
</organism>
<keyword evidence="1" id="KW-0812">Transmembrane</keyword>
<dbReference type="KEGG" id="pbor:BSF38_02997"/>
<reference evidence="3" key="1">
    <citation type="submission" date="2016-12" db="EMBL/GenBank/DDBJ databases">
        <title>Comparative genomics of four Isosphaeraceae planctomycetes: a common pool of plasmids and glycoside hydrolase genes.</title>
        <authorList>
            <person name="Ivanova A."/>
        </authorList>
    </citation>
    <scope>NUCLEOTIDE SEQUENCE [LARGE SCALE GENOMIC DNA]</scope>
    <source>
        <strain evidence="3">PX4</strain>
    </source>
</reference>
<evidence type="ECO:0000256" key="1">
    <source>
        <dbReference type="SAM" id="Phobius"/>
    </source>
</evidence>
<feature type="transmembrane region" description="Helical" evidence="1">
    <location>
        <begin position="120"/>
        <end position="141"/>
    </location>
</feature>
<protein>
    <recommendedName>
        <fullName evidence="4">Peptidase MA-like domain-containing protein</fullName>
    </recommendedName>
</protein>
<proteinExistence type="predicted"/>
<feature type="transmembrane region" description="Helical" evidence="1">
    <location>
        <begin position="78"/>
        <end position="99"/>
    </location>
</feature>
<evidence type="ECO:0000313" key="2">
    <source>
        <dbReference type="EMBL" id="APW61482.1"/>
    </source>
</evidence>
<sequence length="454" mass="49768">MKRFLIGAIVAYALSATLLVAWWGAKASSLRFLIDAPSIRQAEQAQEPFVPKDLRTLFLDQGVETSGWQYLKVRFGDLSGTVFQAAIGVIFVICLVAAIPPKPGPSGQATRDPSSTTKRARRSALAASLIGFASIAVAWVYGRSTILHPYHQIVVGALLALLAAEAVALFLGFQQLAHGPRRAPVAGWLVVALAPLAFWVLVGAYGAKQWQGRNVPRSLLMQLSVAAGSALMRLESSYEYPHRLETDRLVMLYDVLDNPHQDGEAMDAHMAAMERTLGTTSGSKVLWVRGRLPVLGLGGLSVHEIALGSEESPNDWAADGRIDRHELAHAALDSLRSADADPPTFLHEGWAESQSGATRDELAAKALEQHTEEPSIGIVSLTEPKWYHHDAGPVYPLGGAFVEFLIRKHGADKFLRLYNESRESRFKHTFREIYDVELDAMESEFWNDAQDRDG</sequence>
<evidence type="ECO:0000313" key="3">
    <source>
        <dbReference type="Proteomes" id="UP000186309"/>
    </source>
</evidence>
<dbReference type="STRING" id="1387353.BSF38_02997"/>
<accession>A0A1U7CRC4</accession>
<name>A0A1U7CRC4_9BACT</name>
<dbReference type="Proteomes" id="UP000186309">
    <property type="component" value="Chromosome"/>
</dbReference>
<keyword evidence="3" id="KW-1185">Reference proteome</keyword>
<keyword evidence="1" id="KW-0472">Membrane</keyword>
<dbReference type="EMBL" id="CP019082">
    <property type="protein sequence ID" value="APW61482.1"/>
    <property type="molecule type" value="Genomic_DNA"/>
</dbReference>
<dbReference type="RefSeq" id="WP_145952138.1">
    <property type="nucleotide sequence ID" value="NZ_CP019082.1"/>
</dbReference>
<feature type="transmembrane region" description="Helical" evidence="1">
    <location>
        <begin position="153"/>
        <end position="173"/>
    </location>
</feature>
<keyword evidence="1" id="KW-1133">Transmembrane helix</keyword>